<dbReference type="Pfam" id="PF00263">
    <property type="entry name" value="Secretin"/>
    <property type="match status" value="1"/>
</dbReference>
<dbReference type="GO" id="GO:0015627">
    <property type="term" value="C:type II protein secretion system complex"/>
    <property type="evidence" value="ECO:0007669"/>
    <property type="project" value="TreeGrafter"/>
</dbReference>
<keyword evidence="7" id="KW-1185">Reference proteome</keyword>
<dbReference type="GO" id="GO:0009306">
    <property type="term" value="P:protein secretion"/>
    <property type="evidence" value="ECO:0007669"/>
    <property type="project" value="InterPro"/>
</dbReference>
<dbReference type="InterPro" id="IPR004846">
    <property type="entry name" value="T2SS/T3SS_dom"/>
</dbReference>
<evidence type="ECO:0000259" key="3">
    <source>
        <dbReference type="Pfam" id="PF00263"/>
    </source>
</evidence>
<evidence type="ECO:0000259" key="5">
    <source>
        <dbReference type="Pfam" id="PF13629"/>
    </source>
</evidence>
<dbReference type="InterPro" id="IPR032789">
    <property type="entry name" value="T2SS-T3SS_pil_N"/>
</dbReference>
<dbReference type="PANTHER" id="PTHR30332:SF17">
    <property type="entry name" value="TYPE IV PILIATION SYSTEM PROTEIN DR_0774-RELATED"/>
    <property type="match status" value="1"/>
</dbReference>
<dbReference type="Pfam" id="PF13629">
    <property type="entry name" value="T2SS-T3SS_pil_N"/>
    <property type="match status" value="1"/>
</dbReference>
<evidence type="ECO:0000256" key="1">
    <source>
        <dbReference type="RuleBase" id="RU004003"/>
    </source>
</evidence>
<dbReference type="InterPro" id="IPR007055">
    <property type="entry name" value="BON_dom"/>
</dbReference>
<dbReference type="Proteomes" id="UP000095042">
    <property type="component" value="Unassembled WGS sequence"/>
</dbReference>
<sequence length="530" mass="55240">MRTNDIRNKGKRMRRSPLSALLALAAIAVAGFGLAAVTAPGEGLAQSAHRSLLRLGDGTTRQIKLGLNKSMIVELPREVREVMVSNPDQIDAVIQSATRAYLIGKKQGEANILFIDQNGNQVAVLEVTIERDLGALQNLIARLIPGSNVRVETVGENVVLTGRVPTPIDATRASEIVNSFLGESDSGTATSAAAGGSAVTINNSSSSGSGSGGSSSGPTRVINMITVEGREQVLLKVSVVEMQRNIIKQFGVDLEALINTGNFAFAAASTLPFPISGALGTASLPWGGTGAALAGAGWSSGTNNVTGVLRALEQDGLVHILAEPNLTAISGETANFLAGGEFPIPVAQDNNGGGIPTITVDFKKFGIGLAFSPVVMSEGLISLKISTEVSELSNEGAVILSNISIPALRVRRAETAVELPSGGSLVIAGLLSDQSRQAISGYPGLKNLPIIGTLFRSRDFQKSETELVVMVTPYVVKPVAQQQLAKPDDGFAWASDVNSDLLGQMNRIYGRDPEHAPVGNFTGDVGFIVE</sequence>
<comment type="caution">
    <text evidence="6">The sequence shown here is derived from an EMBL/GenBank/DDBJ whole genome shotgun (WGS) entry which is preliminary data.</text>
</comment>
<dbReference type="AlphaFoldDB" id="A0A1E3WAJ2"/>
<feature type="signal peptide" evidence="2">
    <location>
        <begin position="1"/>
        <end position="35"/>
    </location>
</feature>
<proteinExistence type="inferred from homology"/>
<name>A0A1E3WAJ2_9HYPH</name>
<organism evidence="6 7">
    <name type="scientific">Methyloceanibacter marginalis</name>
    <dbReference type="NCBI Taxonomy" id="1774971"/>
    <lineage>
        <taxon>Bacteria</taxon>
        <taxon>Pseudomonadati</taxon>
        <taxon>Pseudomonadota</taxon>
        <taxon>Alphaproteobacteria</taxon>
        <taxon>Hyphomicrobiales</taxon>
        <taxon>Hyphomicrobiaceae</taxon>
        <taxon>Methyloceanibacter</taxon>
    </lineage>
</organism>
<feature type="domain" description="BON" evidence="4">
    <location>
        <begin position="142"/>
        <end position="179"/>
    </location>
</feature>
<feature type="domain" description="Pilus formation protein N-terminal" evidence="5">
    <location>
        <begin position="61"/>
        <end position="129"/>
    </location>
</feature>
<feature type="domain" description="Type II/III secretion system secretin-like" evidence="3">
    <location>
        <begin position="311"/>
        <end position="477"/>
    </location>
</feature>
<evidence type="ECO:0008006" key="8">
    <source>
        <dbReference type="Google" id="ProtNLM"/>
    </source>
</evidence>
<dbReference type="InterPro" id="IPR050810">
    <property type="entry name" value="Bact_Secretion_Sys_Channel"/>
</dbReference>
<comment type="similarity">
    <text evidence="1">Belongs to the bacterial secretin family.</text>
</comment>
<reference evidence="6 7" key="1">
    <citation type="journal article" date="2016" name="Environ. Microbiol.">
        <title>New Methyloceanibacter diversity from North Sea sediments includes methanotroph containing solely the soluble methane monooxygenase.</title>
        <authorList>
            <person name="Vekeman B."/>
            <person name="Kerckhof F.M."/>
            <person name="Cremers G."/>
            <person name="de Vos P."/>
            <person name="Vandamme P."/>
            <person name="Boon N."/>
            <person name="Op den Camp H.J."/>
            <person name="Heylen K."/>
        </authorList>
    </citation>
    <scope>NUCLEOTIDE SEQUENCE [LARGE SCALE GENOMIC DNA]</scope>
    <source>
        <strain evidence="6 7">R-67177</strain>
    </source>
</reference>
<gene>
    <name evidence="6" type="ORF">AUC71_13625</name>
</gene>
<dbReference type="PANTHER" id="PTHR30332">
    <property type="entry name" value="PROBABLE GENERAL SECRETION PATHWAY PROTEIN D"/>
    <property type="match status" value="1"/>
</dbReference>
<dbReference type="PRINTS" id="PR00811">
    <property type="entry name" value="BCTERIALGSPD"/>
</dbReference>
<keyword evidence="2" id="KW-0732">Signal</keyword>
<dbReference type="InterPro" id="IPR001775">
    <property type="entry name" value="GspD/PilQ"/>
</dbReference>
<protein>
    <recommendedName>
        <fullName evidence="8">Pilus formation protein N-terminal domain-containing protein</fullName>
    </recommendedName>
</protein>
<accession>A0A1E3WAJ2</accession>
<feature type="chain" id="PRO_5009139290" description="Pilus formation protein N-terminal domain-containing protein" evidence="2">
    <location>
        <begin position="36"/>
        <end position="530"/>
    </location>
</feature>
<dbReference type="Pfam" id="PF04972">
    <property type="entry name" value="BON"/>
    <property type="match status" value="1"/>
</dbReference>
<evidence type="ECO:0000256" key="2">
    <source>
        <dbReference type="SAM" id="SignalP"/>
    </source>
</evidence>
<evidence type="ECO:0000313" key="6">
    <source>
        <dbReference type="EMBL" id="ODS02740.1"/>
    </source>
</evidence>
<dbReference type="EMBL" id="LPWD01000240">
    <property type="protein sequence ID" value="ODS02740.1"/>
    <property type="molecule type" value="Genomic_DNA"/>
</dbReference>
<evidence type="ECO:0000259" key="4">
    <source>
        <dbReference type="Pfam" id="PF04972"/>
    </source>
</evidence>
<evidence type="ECO:0000313" key="7">
    <source>
        <dbReference type="Proteomes" id="UP000095042"/>
    </source>
</evidence>